<keyword evidence="5" id="KW-1185">Reference proteome</keyword>
<gene>
    <name evidence="4" type="ORF">HNR65_002013</name>
</gene>
<dbReference type="PANTHER" id="PTHR34475:SF1">
    <property type="entry name" value="CYTOSKELETON PROTEIN RODZ"/>
    <property type="match status" value="1"/>
</dbReference>
<keyword evidence="2" id="KW-0472">Membrane</keyword>
<dbReference type="PANTHER" id="PTHR34475">
    <property type="match status" value="1"/>
</dbReference>
<dbReference type="Proteomes" id="UP000525298">
    <property type="component" value="Unassembled WGS sequence"/>
</dbReference>
<dbReference type="AlphaFoldDB" id="A0A7W0C9K3"/>
<name>A0A7W0C9K3_9BACT</name>
<evidence type="ECO:0000259" key="3">
    <source>
        <dbReference type="Pfam" id="PF13464"/>
    </source>
</evidence>
<feature type="transmembrane region" description="Helical" evidence="2">
    <location>
        <begin position="115"/>
        <end position="133"/>
    </location>
</feature>
<dbReference type="Pfam" id="PF13464">
    <property type="entry name" value="RodZ_C"/>
    <property type="match status" value="1"/>
</dbReference>
<evidence type="ECO:0000256" key="1">
    <source>
        <dbReference type="SAM" id="MobiDB-lite"/>
    </source>
</evidence>
<evidence type="ECO:0000256" key="2">
    <source>
        <dbReference type="SAM" id="Phobius"/>
    </source>
</evidence>
<sequence>MATRAYMENRSGTEAVSFGRYLKTIREKQGIAPEVVADAICVSVRQLRYIEAEDHQRLPGEVYTKGMLRVYAREIGVDAEDIIERYKLHRQAYEEALRRESEVLAAGNKAFSRSMIALAVLGVIMVLSLYAFSRMESGMGLSPARQQKSLPAPGEQNPRQPSGLADDKAGMTENSAGLEKNRSGLQRLDIDAVDEVTLNVRIDDQPYTKYRLDPNDHVELAARSGFQLLISNAAGVRLRFNGRIVNFNSEPGRSVNIRLPQSNGKR</sequence>
<organism evidence="4 5">
    <name type="scientific">Desulfosalsimonas propionicica</name>
    <dbReference type="NCBI Taxonomy" id="332175"/>
    <lineage>
        <taxon>Bacteria</taxon>
        <taxon>Pseudomonadati</taxon>
        <taxon>Thermodesulfobacteriota</taxon>
        <taxon>Desulfobacteria</taxon>
        <taxon>Desulfobacterales</taxon>
        <taxon>Desulfosalsimonadaceae</taxon>
        <taxon>Desulfosalsimonas</taxon>
    </lineage>
</organism>
<feature type="domain" description="Cytoskeleton protein RodZ-like C-terminal" evidence="3">
    <location>
        <begin position="190"/>
        <end position="254"/>
    </location>
</feature>
<reference evidence="4 5" key="1">
    <citation type="submission" date="2020-07" db="EMBL/GenBank/DDBJ databases">
        <title>Genomic Encyclopedia of Type Strains, Phase IV (KMG-IV): sequencing the most valuable type-strain genomes for metagenomic binning, comparative biology and taxonomic classification.</title>
        <authorList>
            <person name="Goeker M."/>
        </authorList>
    </citation>
    <scope>NUCLEOTIDE SEQUENCE [LARGE SCALE GENOMIC DNA]</scope>
    <source>
        <strain evidence="4 5">DSM 17721</strain>
    </source>
</reference>
<dbReference type="GO" id="GO:0003677">
    <property type="term" value="F:DNA binding"/>
    <property type="evidence" value="ECO:0007669"/>
    <property type="project" value="InterPro"/>
</dbReference>
<evidence type="ECO:0000313" key="5">
    <source>
        <dbReference type="Proteomes" id="UP000525298"/>
    </source>
</evidence>
<evidence type="ECO:0000313" key="4">
    <source>
        <dbReference type="EMBL" id="MBA2881686.1"/>
    </source>
</evidence>
<protein>
    <submittedName>
        <fullName evidence="4">Cytoskeletal protein RodZ</fullName>
    </submittedName>
</protein>
<keyword evidence="2" id="KW-1133">Transmembrane helix</keyword>
<proteinExistence type="predicted"/>
<dbReference type="InterPro" id="IPR025194">
    <property type="entry name" value="RodZ-like_C"/>
</dbReference>
<feature type="region of interest" description="Disordered" evidence="1">
    <location>
        <begin position="142"/>
        <end position="180"/>
    </location>
</feature>
<dbReference type="Pfam" id="PF13413">
    <property type="entry name" value="HTH_25"/>
    <property type="match status" value="1"/>
</dbReference>
<accession>A0A7W0C9K3</accession>
<keyword evidence="2" id="KW-0812">Transmembrane</keyword>
<dbReference type="InterPro" id="IPR010982">
    <property type="entry name" value="Lambda_DNA-bd_dom_sf"/>
</dbReference>
<dbReference type="RefSeq" id="WP_181551320.1">
    <property type="nucleotide sequence ID" value="NZ_JACDUS010000004.1"/>
</dbReference>
<dbReference type="InterPro" id="IPR050400">
    <property type="entry name" value="Bact_Cytoskel_RodZ"/>
</dbReference>
<dbReference type="Gene3D" id="1.10.260.40">
    <property type="entry name" value="lambda repressor-like DNA-binding domains"/>
    <property type="match status" value="1"/>
</dbReference>
<comment type="caution">
    <text evidence="4">The sequence shown here is derived from an EMBL/GenBank/DDBJ whole genome shotgun (WGS) entry which is preliminary data.</text>
</comment>
<dbReference type="EMBL" id="JACDUS010000004">
    <property type="protein sequence ID" value="MBA2881686.1"/>
    <property type="molecule type" value="Genomic_DNA"/>
</dbReference>